<dbReference type="Proteomes" id="UP001153069">
    <property type="component" value="Unassembled WGS sequence"/>
</dbReference>
<keyword evidence="2" id="KW-1185">Reference proteome</keyword>
<dbReference type="InterPro" id="IPR012340">
    <property type="entry name" value="NA-bd_OB-fold"/>
</dbReference>
<evidence type="ECO:0000313" key="2">
    <source>
        <dbReference type="Proteomes" id="UP001153069"/>
    </source>
</evidence>
<organism evidence="1 2">
    <name type="scientific">Seminavis robusta</name>
    <dbReference type="NCBI Taxonomy" id="568900"/>
    <lineage>
        <taxon>Eukaryota</taxon>
        <taxon>Sar</taxon>
        <taxon>Stramenopiles</taxon>
        <taxon>Ochrophyta</taxon>
        <taxon>Bacillariophyta</taxon>
        <taxon>Bacillariophyceae</taxon>
        <taxon>Bacillariophycidae</taxon>
        <taxon>Naviculales</taxon>
        <taxon>Naviculaceae</taxon>
        <taxon>Seminavis</taxon>
    </lineage>
</organism>
<evidence type="ECO:0008006" key="3">
    <source>
        <dbReference type="Google" id="ProtNLM"/>
    </source>
</evidence>
<sequence>MEGAIKEFEAAFEPFLKEWSTRPGEPDYTKEECIQIRVNGKEKKIFKCWLRGNGRGAKSKLAKLLLQTREGSHATTELKLPKAGFRASKDLTLEAKQALCFDMILVWLLVGDDVFTSVFAGCRLCSRELYALAAYLGLVQFQGMIEKNNWDTDRIGNVANVGDVSKDHQGVVYKFVRWKGWGYILDKETRKQVWFHKDWVVQSAQGPTFQVGEECLYDATMTGRGKRPNDPKAVNIRTLSGTPFKKHQVEMFC</sequence>
<protein>
    <recommendedName>
        <fullName evidence="3">CSD domain-containing protein</fullName>
    </recommendedName>
</protein>
<dbReference type="SUPFAM" id="SSF50249">
    <property type="entry name" value="Nucleic acid-binding proteins"/>
    <property type="match status" value="1"/>
</dbReference>
<dbReference type="EMBL" id="CAICTM010000013">
    <property type="protein sequence ID" value="CAB9497040.1"/>
    <property type="molecule type" value="Genomic_DNA"/>
</dbReference>
<evidence type="ECO:0000313" key="1">
    <source>
        <dbReference type="EMBL" id="CAB9497040.1"/>
    </source>
</evidence>
<comment type="caution">
    <text evidence="1">The sequence shown here is derived from an EMBL/GenBank/DDBJ whole genome shotgun (WGS) entry which is preliminary data.</text>
</comment>
<gene>
    <name evidence="1" type="ORF">SEMRO_13_G009970.1</name>
</gene>
<accession>A0A9N8D891</accession>
<proteinExistence type="predicted"/>
<name>A0A9N8D891_9STRA</name>
<dbReference type="Gene3D" id="2.40.50.140">
    <property type="entry name" value="Nucleic acid-binding proteins"/>
    <property type="match status" value="1"/>
</dbReference>
<reference evidence="1" key="1">
    <citation type="submission" date="2020-06" db="EMBL/GenBank/DDBJ databases">
        <authorList>
            <consortium name="Plant Systems Biology data submission"/>
        </authorList>
    </citation>
    <scope>NUCLEOTIDE SEQUENCE</scope>
    <source>
        <strain evidence="1">D6</strain>
    </source>
</reference>
<dbReference type="AlphaFoldDB" id="A0A9N8D891"/>